<organism evidence="1 2">
    <name type="scientific">Candidatus Micropelagius thuwalensis</name>
    <dbReference type="NCBI Taxonomy" id="1397666"/>
    <lineage>
        <taxon>Bacteria</taxon>
        <taxon>Pseudomonadati</taxon>
        <taxon>Pseudomonadota</taxon>
        <taxon>Alphaproteobacteria</taxon>
        <taxon>PS1 clade</taxon>
        <taxon>Candidatus Micropelagius</taxon>
    </lineage>
</organism>
<accession>U2XX30</accession>
<proteinExistence type="predicted"/>
<dbReference type="EMBL" id="AWXE01000001">
    <property type="protein sequence ID" value="ERL47431.1"/>
    <property type="molecule type" value="Genomic_DNA"/>
</dbReference>
<dbReference type="AlphaFoldDB" id="U2XX30"/>
<dbReference type="GO" id="GO:0008974">
    <property type="term" value="F:phosphoribulokinase activity"/>
    <property type="evidence" value="ECO:0007669"/>
    <property type="project" value="UniProtKB-EC"/>
</dbReference>
<evidence type="ECO:0000313" key="2">
    <source>
        <dbReference type="Proteomes" id="UP000016762"/>
    </source>
</evidence>
<gene>
    <name evidence="1" type="primary">gyrA</name>
    <name evidence="1" type="ORF">RS24_00370</name>
</gene>
<protein>
    <submittedName>
        <fullName evidence="1">DNA gyrase subunit A protein</fullName>
        <ecNumber evidence="1">2.7.1.19</ecNumber>
    </submittedName>
</protein>
<keyword evidence="1" id="KW-0808">Transferase</keyword>
<dbReference type="Proteomes" id="UP000016762">
    <property type="component" value="Unassembled WGS sequence"/>
</dbReference>
<reference evidence="1 2" key="1">
    <citation type="journal article" date="2014" name="FEMS Microbiol. Ecol.">
        <title>Genomic differentiation among two strains of the PS1 clade isolated from geographically separated marine habitats.</title>
        <authorList>
            <person name="Jimenez-Infante F."/>
            <person name="Ngugi D.K."/>
            <person name="Alam I."/>
            <person name="Rashid M."/>
            <person name="Baalawi W."/>
            <person name="Kamau A.A."/>
            <person name="Bajic V.B."/>
            <person name="Stingl U."/>
        </authorList>
    </citation>
    <scope>NUCLEOTIDE SEQUENCE [LARGE SCALE GENOMIC DNA]</scope>
    <source>
        <strain evidence="1 2">RS24</strain>
    </source>
</reference>
<sequence length="63" mass="6866">MPRYIGNTPGVKPFSNFLCTKTINIKRQSSSFLGDWPIMEQPGLYKNASVAMASNADTCKPAA</sequence>
<name>U2XX30_9PROT</name>
<evidence type="ECO:0000313" key="1">
    <source>
        <dbReference type="EMBL" id="ERL47431.1"/>
    </source>
</evidence>
<comment type="caution">
    <text evidence="1">The sequence shown here is derived from an EMBL/GenBank/DDBJ whole genome shotgun (WGS) entry which is preliminary data.</text>
</comment>
<dbReference type="EC" id="2.7.1.19" evidence="1"/>
<keyword evidence="2" id="KW-1185">Reference proteome</keyword>